<dbReference type="PANTHER" id="PTHR43267:SF1">
    <property type="entry name" value="TRNA THREONYLCARBAMOYLADENOSINE DEHYDRATASE"/>
    <property type="match status" value="1"/>
</dbReference>
<reference evidence="2" key="1">
    <citation type="submission" date="2010-05" db="EMBL/GenBank/DDBJ databases">
        <title>The draft genome of Desulfonatronospira thiodismutans ASO3-1.</title>
        <authorList>
            <consortium name="US DOE Joint Genome Institute (JGI-PGF)"/>
            <person name="Lucas S."/>
            <person name="Copeland A."/>
            <person name="Lapidus A."/>
            <person name="Cheng J.-F."/>
            <person name="Bruce D."/>
            <person name="Goodwin L."/>
            <person name="Pitluck S."/>
            <person name="Chertkov O."/>
            <person name="Brettin T."/>
            <person name="Detter J.C."/>
            <person name="Han C."/>
            <person name="Land M.L."/>
            <person name="Hauser L."/>
            <person name="Kyrpides N."/>
            <person name="Mikhailova N."/>
            <person name="Muyzer G."/>
            <person name="Woyke T."/>
        </authorList>
    </citation>
    <scope>NUCLEOTIDE SEQUENCE [LARGE SCALE GENOMIC DNA]</scope>
    <source>
        <strain evidence="2">ASO3-1</strain>
    </source>
</reference>
<evidence type="ECO:0000313" key="2">
    <source>
        <dbReference type="EMBL" id="EFI34500.1"/>
    </source>
</evidence>
<name>D6SP24_9BACT</name>
<dbReference type="InterPro" id="IPR035985">
    <property type="entry name" value="Ubiquitin-activating_enz"/>
</dbReference>
<dbReference type="SUPFAM" id="SSF69572">
    <property type="entry name" value="Activating enzymes of the ubiquitin-like proteins"/>
    <property type="match status" value="1"/>
</dbReference>
<gene>
    <name evidence="2" type="ORF">Dthio_PD1859</name>
</gene>
<dbReference type="Pfam" id="PF00899">
    <property type="entry name" value="ThiF"/>
    <property type="match status" value="1"/>
</dbReference>
<accession>D6SP24</accession>
<dbReference type="EMBL" id="ACJN02000002">
    <property type="protein sequence ID" value="EFI34500.1"/>
    <property type="molecule type" value="Genomic_DNA"/>
</dbReference>
<protein>
    <submittedName>
        <fullName evidence="2">UBA/THIF-type NAD/FAD binding protein</fullName>
    </submittedName>
</protein>
<keyword evidence="3" id="KW-1185">Reference proteome</keyword>
<dbReference type="GO" id="GO:0061504">
    <property type="term" value="P:cyclic threonylcarbamoyladenosine biosynthetic process"/>
    <property type="evidence" value="ECO:0007669"/>
    <property type="project" value="TreeGrafter"/>
</dbReference>
<organism evidence="2 3">
    <name type="scientific">Desulfonatronospira thiodismutans ASO3-1</name>
    <dbReference type="NCBI Taxonomy" id="555779"/>
    <lineage>
        <taxon>Bacteria</taxon>
        <taxon>Pseudomonadati</taxon>
        <taxon>Thermodesulfobacteriota</taxon>
        <taxon>Desulfovibrionia</taxon>
        <taxon>Desulfovibrionales</taxon>
        <taxon>Desulfonatronovibrionaceae</taxon>
        <taxon>Desulfonatronospira</taxon>
    </lineage>
</organism>
<dbReference type="PANTHER" id="PTHR43267">
    <property type="entry name" value="TRNA THREONYLCARBAMOYLADENOSINE DEHYDRATASE"/>
    <property type="match status" value="1"/>
</dbReference>
<dbReference type="Gene3D" id="3.40.50.720">
    <property type="entry name" value="NAD(P)-binding Rossmann-like Domain"/>
    <property type="match status" value="1"/>
</dbReference>
<dbReference type="eggNOG" id="COG0476">
    <property type="taxonomic scope" value="Bacteria"/>
</dbReference>
<evidence type="ECO:0000313" key="3">
    <source>
        <dbReference type="Proteomes" id="UP000005496"/>
    </source>
</evidence>
<dbReference type="GO" id="GO:0008641">
    <property type="term" value="F:ubiquitin-like modifier activating enzyme activity"/>
    <property type="evidence" value="ECO:0007669"/>
    <property type="project" value="InterPro"/>
</dbReference>
<dbReference type="GO" id="GO:0061503">
    <property type="term" value="F:tRNA threonylcarbamoyladenosine dehydratase"/>
    <property type="evidence" value="ECO:0007669"/>
    <property type="project" value="TreeGrafter"/>
</dbReference>
<dbReference type="AlphaFoldDB" id="D6SP24"/>
<evidence type="ECO:0000259" key="1">
    <source>
        <dbReference type="Pfam" id="PF00899"/>
    </source>
</evidence>
<feature type="domain" description="THIF-type NAD/FAD binding fold" evidence="1">
    <location>
        <begin position="50"/>
        <end position="265"/>
    </location>
</feature>
<dbReference type="InterPro" id="IPR000594">
    <property type="entry name" value="ThiF_NAD_FAD-bd"/>
</dbReference>
<comment type="caution">
    <text evidence="2">The sequence shown here is derived from an EMBL/GenBank/DDBJ whole genome shotgun (WGS) entry which is preliminary data.</text>
</comment>
<dbReference type="InterPro" id="IPR045886">
    <property type="entry name" value="ThiF/MoeB/HesA"/>
</dbReference>
<proteinExistence type="predicted"/>
<sequence>MSYVSNMIQQPIQTYISDREIFNRAHKSGNIVQEEVLLAMEAGEIPLRYQRNNHALSLTDQISLARSAVLLVGCGGLGGNLCEYLVRMGVGKIVACDPDVFEESNCNRQILATSETLGQSKALAARQRALAINPLVEVVAVEDFVRFDLLDSVQAVADCLGGADYRQELLEMARIADLPLVSAGIAGWHALVCTTWPGESGIGEFMGKAANSVEDEQGVLAPVASFAASLQAGELVRIMTGVSPILRGNLLMADTARMRFSTVDLDIF</sequence>
<dbReference type="Proteomes" id="UP000005496">
    <property type="component" value="Unassembled WGS sequence"/>
</dbReference>